<accession>A0AAV7YKZ1</accession>
<dbReference type="AlphaFoldDB" id="A0AAV7YKZ1"/>
<protein>
    <submittedName>
        <fullName evidence="2">Metallophosphoesterase</fullName>
    </submittedName>
</protein>
<evidence type="ECO:0000259" key="1">
    <source>
        <dbReference type="Pfam" id="PF00149"/>
    </source>
</evidence>
<dbReference type="PANTHER" id="PTHR12905:SF0">
    <property type="entry name" value="CALCINEURIN-LIKE PHOSPHOESTERASE DOMAIN-CONTAINING PROTEIN"/>
    <property type="match status" value="1"/>
</dbReference>
<dbReference type="InterPro" id="IPR004843">
    <property type="entry name" value="Calcineurin-like_PHP"/>
</dbReference>
<dbReference type="InterPro" id="IPR051693">
    <property type="entry name" value="UPF0046_metallophosphoest"/>
</dbReference>
<organism evidence="2 3">
    <name type="scientific">Anaeramoeba flamelloides</name>
    <dbReference type="NCBI Taxonomy" id="1746091"/>
    <lineage>
        <taxon>Eukaryota</taxon>
        <taxon>Metamonada</taxon>
        <taxon>Anaeramoebidae</taxon>
        <taxon>Anaeramoeba</taxon>
    </lineage>
</organism>
<dbReference type="Proteomes" id="UP001146793">
    <property type="component" value="Unassembled WGS sequence"/>
</dbReference>
<evidence type="ECO:0000313" key="2">
    <source>
        <dbReference type="EMBL" id="KAJ3430154.1"/>
    </source>
</evidence>
<gene>
    <name evidence="2" type="ORF">M0812_23155</name>
</gene>
<comment type="caution">
    <text evidence="2">The sequence shown here is derived from an EMBL/GenBank/DDBJ whole genome shotgun (WGS) entry which is preliminary data.</text>
</comment>
<sequence length="243" mass="28804">MNKRSLTILLIADTHGNHDRVQVPTEKIDVLIHAGDLSKMGKTEHLKSYDQWTTQIATRCNLFVSGNHEKRKLRLKTRKWIKKTLPNNIFLRNDEYTIDDLVIWGSPYRPLKSYKKLIPKKAQILVCHSPPYLYHDLTYNYKERGLKGIYKGIESNNINKEPRIYVCGHVHEGYGIIYEPELNCWIINCCVVGNERNPIYLKAIYNEEYNYYDFEFPEKFNSLIAEGEKRKPFKKKKKKFFKK</sequence>
<dbReference type="EMBL" id="JANTQA010000051">
    <property type="protein sequence ID" value="KAJ3430154.1"/>
    <property type="molecule type" value="Genomic_DNA"/>
</dbReference>
<dbReference type="SUPFAM" id="SSF56300">
    <property type="entry name" value="Metallo-dependent phosphatases"/>
    <property type="match status" value="1"/>
</dbReference>
<reference evidence="2" key="1">
    <citation type="submission" date="2022-08" db="EMBL/GenBank/DDBJ databases">
        <title>Novel sulphate-reducing endosymbionts in the free-living metamonad Anaeramoeba.</title>
        <authorList>
            <person name="Jerlstrom-Hultqvist J."/>
            <person name="Cepicka I."/>
            <person name="Gallot-Lavallee L."/>
            <person name="Salas-Leiva D."/>
            <person name="Curtis B.A."/>
            <person name="Zahonova K."/>
            <person name="Pipaliya S."/>
            <person name="Dacks J."/>
            <person name="Roger A.J."/>
        </authorList>
    </citation>
    <scope>NUCLEOTIDE SEQUENCE</scope>
    <source>
        <strain evidence="2">Busselton2</strain>
    </source>
</reference>
<proteinExistence type="predicted"/>
<dbReference type="Pfam" id="PF00149">
    <property type="entry name" value="Metallophos"/>
    <property type="match status" value="1"/>
</dbReference>
<dbReference type="PANTHER" id="PTHR12905">
    <property type="entry name" value="METALLOPHOSPHOESTERASE"/>
    <property type="match status" value="1"/>
</dbReference>
<dbReference type="InterPro" id="IPR029052">
    <property type="entry name" value="Metallo-depent_PP-like"/>
</dbReference>
<feature type="domain" description="Calcineurin-like phosphoesterase" evidence="1">
    <location>
        <begin position="7"/>
        <end position="172"/>
    </location>
</feature>
<evidence type="ECO:0000313" key="3">
    <source>
        <dbReference type="Proteomes" id="UP001146793"/>
    </source>
</evidence>
<name>A0AAV7YKZ1_9EUKA</name>
<dbReference type="Gene3D" id="3.60.21.10">
    <property type="match status" value="1"/>
</dbReference>
<dbReference type="GO" id="GO:0016787">
    <property type="term" value="F:hydrolase activity"/>
    <property type="evidence" value="ECO:0007669"/>
    <property type="project" value="InterPro"/>
</dbReference>